<dbReference type="AlphaFoldDB" id="A0A085JH87"/>
<dbReference type="InterPro" id="IPR018383">
    <property type="entry name" value="UPF0324_pro"/>
</dbReference>
<dbReference type="InterPro" id="IPR004630">
    <property type="entry name" value="UPF0324_YeiH-like"/>
</dbReference>
<evidence type="ECO:0000256" key="6">
    <source>
        <dbReference type="ARBA" id="ARBA00023136"/>
    </source>
</evidence>
<feature type="transmembrane region" description="Helical" evidence="7">
    <location>
        <begin position="268"/>
        <end position="287"/>
    </location>
</feature>
<evidence type="ECO:0000256" key="5">
    <source>
        <dbReference type="ARBA" id="ARBA00022989"/>
    </source>
</evidence>
<evidence type="ECO:0000256" key="7">
    <source>
        <dbReference type="SAM" id="Phobius"/>
    </source>
</evidence>
<gene>
    <name evidence="8" type="primary">yeiH</name>
    <name evidence="8" type="ORF">GTPT_1766</name>
</gene>
<dbReference type="OrthoDB" id="9805703at2"/>
<dbReference type="Proteomes" id="UP000028602">
    <property type="component" value="Unassembled WGS sequence"/>
</dbReference>
<keyword evidence="6 7" id="KW-0472">Membrane</keyword>
<evidence type="ECO:0000256" key="2">
    <source>
        <dbReference type="ARBA" id="ARBA00007977"/>
    </source>
</evidence>
<feature type="transmembrane region" description="Helical" evidence="7">
    <location>
        <begin position="20"/>
        <end position="40"/>
    </location>
</feature>
<dbReference type="NCBIfam" id="TIGR00698">
    <property type="entry name" value="YeiH family putative sulfate export transporter"/>
    <property type="match status" value="1"/>
</dbReference>
<dbReference type="eggNOG" id="COG2855">
    <property type="taxonomic scope" value="Bacteria"/>
</dbReference>
<dbReference type="Pfam" id="PF03601">
    <property type="entry name" value="Cons_hypoth698"/>
    <property type="match status" value="1"/>
</dbReference>
<keyword evidence="9" id="KW-1185">Reference proteome</keyword>
<protein>
    <submittedName>
        <fullName evidence="8">Putative membrane protein</fullName>
    </submittedName>
</protein>
<reference evidence="8 9" key="1">
    <citation type="submission" date="2014-05" db="EMBL/GenBank/DDBJ databases">
        <title>ATOL: Assembling a taxonomically balanced genome-scale reconstruction of the evolutionary history of the Enterobacteriaceae.</title>
        <authorList>
            <person name="Plunkett G.III."/>
            <person name="Neeno-Eckwall E.C."/>
            <person name="Glasner J.D."/>
            <person name="Perna N.T."/>
        </authorList>
    </citation>
    <scope>NUCLEOTIDE SEQUENCE [LARGE SCALE GENOMIC DNA]</scope>
    <source>
        <strain evidence="8 9">ATCC 33301</strain>
    </source>
</reference>
<keyword evidence="3" id="KW-1003">Cell membrane</keyword>
<evidence type="ECO:0000256" key="1">
    <source>
        <dbReference type="ARBA" id="ARBA00004651"/>
    </source>
</evidence>
<feature type="transmembrane region" description="Helical" evidence="7">
    <location>
        <begin position="163"/>
        <end position="184"/>
    </location>
</feature>
<feature type="transmembrane region" description="Helical" evidence="7">
    <location>
        <begin position="326"/>
        <end position="352"/>
    </location>
</feature>
<dbReference type="EMBL" id="JMPR01000028">
    <property type="protein sequence ID" value="KFD19833.1"/>
    <property type="molecule type" value="Genomic_DNA"/>
</dbReference>
<feature type="transmembrane region" description="Helical" evidence="7">
    <location>
        <begin position="109"/>
        <end position="127"/>
    </location>
</feature>
<comment type="similarity">
    <text evidence="2">Belongs to the UPF0324 family.</text>
</comment>
<evidence type="ECO:0000256" key="4">
    <source>
        <dbReference type="ARBA" id="ARBA00022692"/>
    </source>
</evidence>
<dbReference type="GO" id="GO:0005886">
    <property type="term" value="C:plasma membrane"/>
    <property type="evidence" value="ECO:0007669"/>
    <property type="project" value="UniProtKB-SubCell"/>
</dbReference>
<dbReference type="RefSeq" id="WP_038011210.1">
    <property type="nucleotide sequence ID" value="NZ_ATMJ01000005.1"/>
</dbReference>
<comment type="subcellular location">
    <subcellularLocation>
        <location evidence="1">Cell membrane</location>
        <topology evidence="1">Multi-pass membrane protein</topology>
    </subcellularLocation>
</comment>
<name>A0A085JH87_9GAMM</name>
<keyword evidence="4 7" id="KW-0812">Transmembrane</keyword>
<evidence type="ECO:0000256" key="3">
    <source>
        <dbReference type="ARBA" id="ARBA00022475"/>
    </source>
</evidence>
<organism evidence="8 9">
    <name type="scientific">Tatumella ptyseos ATCC 33301</name>
    <dbReference type="NCBI Taxonomy" id="1005995"/>
    <lineage>
        <taxon>Bacteria</taxon>
        <taxon>Pseudomonadati</taxon>
        <taxon>Pseudomonadota</taxon>
        <taxon>Gammaproteobacteria</taxon>
        <taxon>Enterobacterales</taxon>
        <taxon>Erwiniaceae</taxon>
        <taxon>Tatumella</taxon>
    </lineage>
</organism>
<accession>A0A085JH87</accession>
<evidence type="ECO:0000313" key="8">
    <source>
        <dbReference type="EMBL" id="KFD19833.1"/>
    </source>
</evidence>
<feature type="transmembrane region" description="Helical" evidence="7">
    <location>
        <begin position="293"/>
        <end position="314"/>
    </location>
</feature>
<feature type="transmembrane region" description="Helical" evidence="7">
    <location>
        <begin position="79"/>
        <end position="97"/>
    </location>
</feature>
<dbReference type="PANTHER" id="PTHR30106:SF2">
    <property type="entry name" value="UPF0324 INNER MEMBRANE PROTEIN YEIH"/>
    <property type="match status" value="1"/>
</dbReference>
<sequence>MTLHQPHRAPLPRLPLLNGILLSGVIAAGMLPLIQIPLIARLGLGALTLAILTGIITGNLLPASVHVRCEQGIAFSKHYLLRLGIILYGFNLTFQQISHIGYRGLVTDMIMLSSTFLVTSLAGLYWIKPDKQTVWLIGAGSSICGAAAVLATAPVIKADAGKVAVAVATVVIFGTAAIFIYPLIWEVIHPWLPGIGAEQFGIYTGSTVHEVAQVVAAGHAISPQAEDTAVIAKMLRVMMLAPFLLLLGQWVNRTRPSAETEGPGKITFPWFALIFILVAVVNSFGLLSDTLLSWIHCIDNIMLAMAMAALGLSTRLSQLKTAGLKPLLLGGVVFLWLIIGGAGVNLLVWHVMK</sequence>
<evidence type="ECO:0000313" key="9">
    <source>
        <dbReference type="Proteomes" id="UP000028602"/>
    </source>
</evidence>
<dbReference type="PANTHER" id="PTHR30106">
    <property type="entry name" value="INNER MEMBRANE PROTEIN YEIH-RELATED"/>
    <property type="match status" value="1"/>
</dbReference>
<feature type="transmembrane region" description="Helical" evidence="7">
    <location>
        <begin position="133"/>
        <end position="156"/>
    </location>
</feature>
<proteinExistence type="inferred from homology"/>
<feature type="transmembrane region" description="Helical" evidence="7">
    <location>
        <begin position="47"/>
        <end position="67"/>
    </location>
</feature>
<feature type="transmembrane region" description="Helical" evidence="7">
    <location>
        <begin position="230"/>
        <end position="247"/>
    </location>
</feature>
<comment type="caution">
    <text evidence="8">The sequence shown here is derived from an EMBL/GenBank/DDBJ whole genome shotgun (WGS) entry which is preliminary data.</text>
</comment>
<keyword evidence="5 7" id="KW-1133">Transmembrane helix</keyword>